<reference evidence="3" key="1">
    <citation type="submission" date="2016-10" db="EMBL/GenBank/DDBJ databases">
        <authorList>
            <person name="Varghese N."/>
            <person name="Submissions S."/>
        </authorList>
    </citation>
    <scope>NUCLEOTIDE SEQUENCE [LARGE SCALE GENOMIC DNA]</scope>
    <source>
        <strain evidence="3">DSM 12111</strain>
    </source>
</reference>
<evidence type="ECO:0008006" key="4">
    <source>
        <dbReference type="Google" id="ProtNLM"/>
    </source>
</evidence>
<dbReference type="AlphaFoldDB" id="A0A1H4NPC7"/>
<keyword evidence="1" id="KW-0732">Signal</keyword>
<dbReference type="STRING" id="53406.SAMN05421553_0109"/>
<evidence type="ECO:0000256" key="1">
    <source>
        <dbReference type="SAM" id="SignalP"/>
    </source>
</evidence>
<evidence type="ECO:0000313" key="3">
    <source>
        <dbReference type="Proteomes" id="UP000242849"/>
    </source>
</evidence>
<feature type="signal peptide" evidence="1">
    <location>
        <begin position="1"/>
        <end position="24"/>
    </location>
</feature>
<keyword evidence="3" id="KW-1185">Reference proteome</keyword>
<sequence>MRHMRLTCAVLPLLLLAGCSSWKPAPEDVKPVPADRLLGYQAPLGQGGELQVNRDFGGMGGGCYVAVLVDRKVAARIGVGEQVRFQVPVGTRVLSIGIDEMDDTLCGMGRLRRELAVKVEPGSQQNFRIVSDNRKGFDILPVTQ</sequence>
<accession>A0A1H4NPC7</accession>
<dbReference type="Proteomes" id="UP000242849">
    <property type="component" value="Unassembled WGS sequence"/>
</dbReference>
<dbReference type="PROSITE" id="PS51257">
    <property type="entry name" value="PROKAR_LIPOPROTEIN"/>
    <property type="match status" value="1"/>
</dbReference>
<gene>
    <name evidence="2" type="ORF">SAMN05421553_0109</name>
</gene>
<feature type="chain" id="PRO_5017436677" description="3-isopropylmalate dehydratase large subunit" evidence="1">
    <location>
        <begin position="25"/>
        <end position="144"/>
    </location>
</feature>
<evidence type="ECO:0000313" key="2">
    <source>
        <dbReference type="EMBL" id="SEB97116.1"/>
    </source>
</evidence>
<protein>
    <recommendedName>
        <fullName evidence="4">3-isopropylmalate dehydratase large subunit</fullName>
    </recommendedName>
</protein>
<name>A0A1H4NPC7_PSEAG</name>
<proteinExistence type="predicted"/>
<organism evidence="2 3">
    <name type="scientific">Pseudomonas anguilliseptica</name>
    <dbReference type="NCBI Taxonomy" id="53406"/>
    <lineage>
        <taxon>Bacteria</taxon>
        <taxon>Pseudomonadati</taxon>
        <taxon>Pseudomonadota</taxon>
        <taxon>Gammaproteobacteria</taxon>
        <taxon>Pseudomonadales</taxon>
        <taxon>Pseudomonadaceae</taxon>
        <taxon>Pseudomonas</taxon>
    </lineage>
</organism>
<dbReference type="EMBL" id="FNSC01000001">
    <property type="protein sequence ID" value="SEB97116.1"/>
    <property type="molecule type" value="Genomic_DNA"/>
</dbReference>